<keyword evidence="1" id="KW-0812">Transmembrane</keyword>
<evidence type="ECO:0000313" key="2">
    <source>
        <dbReference type="EMBL" id="SMX24267.1"/>
    </source>
</evidence>
<reference evidence="2 3" key="1">
    <citation type="submission" date="2017-05" db="EMBL/GenBank/DDBJ databases">
        <authorList>
            <person name="Song R."/>
            <person name="Chenine A.L."/>
            <person name="Ruprecht R.M."/>
        </authorList>
    </citation>
    <scope>NUCLEOTIDE SEQUENCE [LARGE SCALE GENOMIC DNA]</scope>
    <source>
        <strain evidence="2 3">CECT 8489</strain>
    </source>
</reference>
<feature type="transmembrane region" description="Helical" evidence="1">
    <location>
        <begin position="31"/>
        <end position="62"/>
    </location>
</feature>
<keyword evidence="1" id="KW-1133">Transmembrane helix</keyword>
<evidence type="ECO:0000256" key="1">
    <source>
        <dbReference type="SAM" id="Phobius"/>
    </source>
</evidence>
<gene>
    <name evidence="2" type="ORF">BOA8489_02390</name>
</gene>
<dbReference type="EMBL" id="FXXQ01000007">
    <property type="protein sequence ID" value="SMX24267.1"/>
    <property type="molecule type" value="Genomic_DNA"/>
</dbReference>
<organism evidence="2 3">
    <name type="scientific">Boseongicola aestuarii</name>
    <dbReference type="NCBI Taxonomy" id="1470561"/>
    <lineage>
        <taxon>Bacteria</taxon>
        <taxon>Pseudomonadati</taxon>
        <taxon>Pseudomonadota</taxon>
        <taxon>Alphaproteobacteria</taxon>
        <taxon>Rhodobacterales</taxon>
        <taxon>Paracoccaceae</taxon>
        <taxon>Boseongicola</taxon>
    </lineage>
</organism>
<dbReference type="RefSeq" id="WP_093974219.1">
    <property type="nucleotide sequence ID" value="NZ_FXXQ01000007.1"/>
</dbReference>
<dbReference type="AlphaFoldDB" id="A0A238J0X8"/>
<proteinExistence type="predicted"/>
<evidence type="ECO:0000313" key="3">
    <source>
        <dbReference type="Proteomes" id="UP000201838"/>
    </source>
</evidence>
<sequence>MPTQLKNVLTDTGFWAHYLIKKKGNRIRINFAGLLLGPFFLAGCGIELAVLGVAAVTSPVWVPLEYSNSQSKIVQPVEVVTVKNESVTPQFTENPVARFVLSKDTVLCTGRHNIRNSTDNGIKLVCSNNLKGRLTISKFTTRDMEITIGPNSVPEKNIGTLSEVRFKCSGKYNVTKGGVFPFLINCPEKGAAVISPDYRSSDPEAFKVWIKPPV</sequence>
<keyword evidence="1" id="KW-0472">Membrane</keyword>
<accession>A0A238J0X8</accession>
<name>A0A238J0X8_9RHOB</name>
<dbReference type="Proteomes" id="UP000201838">
    <property type="component" value="Unassembled WGS sequence"/>
</dbReference>
<keyword evidence="3" id="KW-1185">Reference proteome</keyword>
<protein>
    <submittedName>
        <fullName evidence="2">Uncharacterized protein</fullName>
    </submittedName>
</protein>